<keyword evidence="11 15" id="KW-1133">Transmembrane helix</keyword>
<keyword evidence="6 15" id="KW-0812">Transmembrane</keyword>
<dbReference type="InterPro" id="IPR023299">
    <property type="entry name" value="ATPase_P-typ_cyto_dom_N"/>
</dbReference>
<dbReference type="PANTHER" id="PTHR48085:SF5">
    <property type="entry name" value="CADMIUM_ZINC-TRANSPORTING ATPASE HMA4-RELATED"/>
    <property type="match status" value="1"/>
</dbReference>
<dbReference type="InterPro" id="IPR059000">
    <property type="entry name" value="ATPase_P-type_domA"/>
</dbReference>
<feature type="domain" description="HMA" evidence="18">
    <location>
        <begin position="12"/>
        <end position="66"/>
    </location>
</feature>
<dbReference type="InterPro" id="IPR036412">
    <property type="entry name" value="HAD-like_sf"/>
</dbReference>
<dbReference type="Proteomes" id="UP000018934">
    <property type="component" value="Chromosome"/>
</dbReference>
<dbReference type="CDD" id="cd07548">
    <property type="entry name" value="P-type_ATPase-Cd_Zn_Co_like"/>
    <property type="match status" value="1"/>
</dbReference>
<dbReference type="PROSITE" id="PS01047">
    <property type="entry name" value="HMA_1"/>
    <property type="match status" value="1"/>
</dbReference>
<comment type="subcellular location">
    <subcellularLocation>
        <location evidence="1">Cell membrane</location>
        <topology evidence="1">Multi-pass membrane protein</topology>
    </subcellularLocation>
</comment>
<dbReference type="InterPro" id="IPR036163">
    <property type="entry name" value="HMA_dom_sf"/>
</dbReference>
<comment type="catalytic activity">
    <reaction evidence="14">
        <text>Cd(2+)(in) + ATP + H2O = Cd(2+)(out) + ADP + phosphate + H(+)</text>
        <dbReference type="Rhea" id="RHEA:12132"/>
        <dbReference type="ChEBI" id="CHEBI:15377"/>
        <dbReference type="ChEBI" id="CHEBI:15378"/>
        <dbReference type="ChEBI" id="CHEBI:30616"/>
        <dbReference type="ChEBI" id="CHEBI:43474"/>
        <dbReference type="ChEBI" id="CHEBI:48775"/>
        <dbReference type="ChEBI" id="CHEBI:456216"/>
        <dbReference type="EC" id="7.2.2.21"/>
    </reaction>
</comment>
<dbReference type="PRINTS" id="PR00119">
    <property type="entry name" value="CATATPASE"/>
</dbReference>
<keyword evidence="10" id="KW-1278">Translocase</keyword>
<dbReference type="SFLD" id="SFLDG00002">
    <property type="entry name" value="C1.7:_P-type_atpase_like"/>
    <property type="match status" value="1"/>
</dbReference>
<evidence type="ECO:0000256" key="1">
    <source>
        <dbReference type="ARBA" id="ARBA00004651"/>
    </source>
</evidence>
<dbReference type="Pfam" id="PF00122">
    <property type="entry name" value="E1-E2_ATPase"/>
    <property type="match status" value="1"/>
</dbReference>
<evidence type="ECO:0000256" key="14">
    <source>
        <dbReference type="ARBA" id="ARBA00049338"/>
    </source>
</evidence>
<reference evidence="19 20" key="1">
    <citation type="journal article" date="2013" name="Stand. Genomic Sci.">
        <title>Complete genome sequence of Dehalobacter restrictus PER-K23(T.).</title>
        <authorList>
            <person name="Kruse T."/>
            <person name="Maillard J."/>
            <person name="Goodwin L."/>
            <person name="Woyke T."/>
            <person name="Teshima H."/>
            <person name="Bruce D."/>
            <person name="Detter C."/>
            <person name="Tapia R."/>
            <person name="Han C."/>
            <person name="Huntemann M."/>
            <person name="Wei C.L."/>
            <person name="Han J."/>
            <person name="Chen A."/>
            <person name="Kyrpides N."/>
            <person name="Szeto E."/>
            <person name="Markowitz V."/>
            <person name="Ivanova N."/>
            <person name="Pagani I."/>
            <person name="Pati A."/>
            <person name="Pitluck S."/>
            <person name="Nolan M."/>
            <person name="Holliger C."/>
            <person name="Smidt H."/>
        </authorList>
    </citation>
    <scope>NUCLEOTIDE SEQUENCE [LARGE SCALE GENOMIC DNA]</scope>
    <source>
        <strain evidence="20">DSM 9455</strain>
    </source>
</reference>
<dbReference type="Gene3D" id="3.40.50.1000">
    <property type="entry name" value="HAD superfamily/HAD-like"/>
    <property type="match status" value="1"/>
</dbReference>
<dbReference type="Gene3D" id="3.40.1110.10">
    <property type="entry name" value="Calcium-transporting ATPase, cytoplasmic domain N"/>
    <property type="match status" value="1"/>
</dbReference>
<dbReference type="InterPro" id="IPR001757">
    <property type="entry name" value="P_typ_ATPase"/>
</dbReference>
<feature type="transmembrane region" description="Helical" evidence="15">
    <location>
        <begin position="119"/>
        <end position="141"/>
    </location>
</feature>
<dbReference type="PANTHER" id="PTHR48085">
    <property type="entry name" value="CADMIUM/ZINC-TRANSPORTING ATPASE HMA2-RELATED"/>
    <property type="match status" value="1"/>
</dbReference>
<dbReference type="PRINTS" id="PR00941">
    <property type="entry name" value="CDATPASE"/>
</dbReference>
<keyword evidence="7 15" id="KW-0479">Metal-binding</keyword>
<feature type="transmembrane region" description="Helical" evidence="15">
    <location>
        <begin position="147"/>
        <end position="166"/>
    </location>
</feature>
<dbReference type="EC" id="7.2.2.21" evidence="13"/>
<dbReference type="PROSITE" id="PS00154">
    <property type="entry name" value="ATPASE_E1_E2"/>
    <property type="match status" value="1"/>
</dbReference>
<dbReference type="SFLD" id="SFLDS00003">
    <property type="entry name" value="Haloacid_Dehalogenase"/>
    <property type="match status" value="1"/>
</dbReference>
<evidence type="ECO:0000256" key="2">
    <source>
        <dbReference type="ARBA" id="ARBA00006024"/>
    </source>
</evidence>
<evidence type="ECO:0000256" key="16">
    <source>
        <dbReference type="SAM" id="MobiDB-lite"/>
    </source>
</evidence>
<feature type="domain" description="P-type ATPase A" evidence="17">
    <location>
        <begin position="229"/>
        <end position="328"/>
    </location>
</feature>
<evidence type="ECO:0000256" key="9">
    <source>
        <dbReference type="ARBA" id="ARBA00022840"/>
    </source>
</evidence>
<dbReference type="Pfam" id="PF00702">
    <property type="entry name" value="Hydrolase"/>
    <property type="match status" value="1"/>
</dbReference>
<name>A0ABN4BQN0_DEHRP</name>
<evidence type="ECO:0000256" key="5">
    <source>
        <dbReference type="ARBA" id="ARBA00022553"/>
    </source>
</evidence>
<dbReference type="InterPro" id="IPR018303">
    <property type="entry name" value="ATPase_P-typ_P_site"/>
</dbReference>
<feature type="region of interest" description="Disordered" evidence="16">
    <location>
        <begin position="83"/>
        <end position="112"/>
    </location>
</feature>
<evidence type="ECO:0000256" key="8">
    <source>
        <dbReference type="ARBA" id="ARBA00022741"/>
    </source>
</evidence>
<feature type="transmembrane region" description="Helical" evidence="15">
    <location>
        <begin position="347"/>
        <end position="367"/>
    </location>
</feature>
<protein>
    <recommendedName>
        <fullName evidence="13">Cd(2+)-exporting ATPase</fullName>
        <ecNumber evidence="13">7.2.2.21</ecNumber>
    </recommendedName>
</protein>
<evidence type="ECO:0000256" key="11">
    <source>
        <dbReference type="ARBA" id="ARBA00022989"/>
    </source>
</evidence>
<dbReference type="InterPro" id="IPR017969">
    <property type="entry name" value="Heavy-metal-associated_CS"/>
</dbReference>
<evidence type="ECO:0000256" key="12">
    <source>
        <dbReference type="ARBA" id="ARBA00023136"/>
    </source>
</evidence>
<dbReference type="InterPro" id="IPR006121">
    <property type="entry name" value="HMA_dom"/>
</dbReference>
<sequence length="748" mass="81371">MAIKSQEAVILLAGLGCANCSVKIEQEVRKLDGIITANIDFAGSKLYLEVNDSEKITDIAVQIEKIASGIEAGVSITGIRSKDMGAASKEEKTTEQEKQKEQKEQKEQREQREQKKQKVNAELFCFVIGAVIFAAAFLLKLKPAVEIVLFLISYLLVGSQIIWAALRNFVRGKFLDENFLMLIATVGALAIQEYPEAVAVMLFYRVGEFFQDSAVNRSRRSISELMDIRPDYANLMKGDSISKVPPEEVREGQMILIKPGEKVPLDGTVLVGRSVLDTSALTGEFIPREVEAGSSILAGFINKTGVLTVKVTKVYEQSTVARVLDLVEKATSKKAKTENFMTTFARVYTPVIVLGAALLAFLPPLFIEGATFSEWLNRALVFLVVSCPCALVISIPLSFFGGIGGASRNGILIKGSNYLEGLNQVRTVVFDKTGTLTEGVFEVTGIQVAQGFDEDTLLEYAAAAEYFSGHPIAASILKRYTEDDTKKLNTKGIDQKDIHQYQEIPGYGVKTVYQGKEVMAGSARLLTEEGISLTQIPEVGTIAYIAIDRQYAGYILITDRVKKDVQEALRGLRQAGVKKLVMLTGDTKAISEQVGQQLGFDQVYAELLPDQKVAVLEELEEQKENGSKLVFVGDGVNDAPVLARADIGVAMGGLGSDAAIEAADIVLMTDEPAKLLEAIRIARKTKGIVWQNIGFALGIKIGVLILGAMGAATMWEAVFADVGVAVIAILNAMRVLKKKKVKEYDIVI</sequence>
<feature type="transmembrane region" description="Helical" evidence="15">
    <location>
        <begin position="717"/>
        <end position="736"/>
    </location>
</feature>
<accession>A0ABN4BQN0</accession>
<dbReference type="Gene3D" id="2.70.150.10">
    <property type="entry name" value="Calcium-transporting ATPase, cytoplasmic transduction domain A"/>
    <property type="match status" value="1"/>
</dbReference>
<dbReference type="SUPFAM" id="SSF81665">
    <property type="entry name" value="Calcium ATPase, transmembrane domain M"/>
    <property type="match status" value="1"/>
</dbReference>
<dbReference type="SUPFAM" id="SSF55008">
    <property type="entry name" value="HMA, heavy metal-associated domain"/>
    <property type="match status" value="1"/>
</dbReference>
<keyword evidence="9 15" id="KW-0067">ATP-binding</keyword>
<dbReference type="Gene3D" id="3.30.70.100">
    <property type="match status" value="1"/>
</dbReference>
<keyword evidence="12 15" id="KW-0472">Membrane</keyword>
<keyword evidence="3 15" id="KW-1003">Cell membrane</keyword>
<comment type="similarity">
    <text evidence="2 15">Belongs to the cation transport ATPase (P-type) (TC 3.A.3) family. Type IB subfamily.</text>
</comment>
<dbReference type="SUPFAM" id="SSF56784">
    <property type="entry name" value="HAD-like"/>
    <property type="match status" value="1"/>
</dbReference>
<feature type="transmembrane region" description="Helical" evidence="15">
    <location>
        <begin position="689"/>
        <end position="711"/>
    </location>
</feature>
<proteinExistence type="inferred from homology"/>
<evidence type="ECO:0000256" key="10">
    <source>
        <dbReference type="ARBA" id="ARBA00022967"/>
    </source>
</evidence>
<evidence type="ECO:0000256" key="4">
    <source>
        <dbReference type="ARBA" id="ARBA00022539"/>
    </source>
</evidence>
<evidence type="ECO:0000313" key="19">
    <source>
        <dbReference type="EMBL" id="AHF09584.1"/>
    </source>
</evidence>
<dbReference type="InterPro" id="IPR051014">
    <property type="entry name" value="Cation_Transport_ATPase_IB"/>
</dbReference>
<gene>
    <name evidence="19" type="ORF">DEHRE_05380</name>
</gene>
<dbReference type="Pfam" id="PF00403">
    <property type="entry name" value="HMA"/>
    <property type="match status" value="1"/>
</dbReference>
<keyword evidence="4" id="KW-0104">Cadmium</keyword>
<evidence type="ECO:0000259" key="17">
    <source>
        <dbReference type="Pfam" id="PF00122"/>
    </source>
</evidence>
<dbReference type="InterPro" id="IPR023214">
    <property type="entry name" value="HAD_sf"/>
</dbReference>
<dbReference type="EMBL" id="CP007033">
    <property type="protein sequence ID" value="AHF09584.1"/>
    <property type="molecule type" value="Genomic_DNA"/>
</dbReference>
<evidence type="ECO:0000256" key="13">
    <source>
        <dbReference type="ARBA" id="ARBA00039103"/>
    </source>
</evidence>
<dbReference type="NCBIfam" id="TIGR01494">
    <property type="entry name" value="ATPase_P-type"/>
    <property type="match status" value="1"/>
</dbReference>
<keyword evidence="8 15" id="KW-0547">Nucleotide-binding</keyword>
<dbReference type="InterPro" id="IPR027256">
    <property type="entry name" value="P-typ_ATPase_IB"/>
</dbReference>
<evidence type="ECO:0000256" key="3">
    <source>
        <dbReference type="ARBA" id="ARBA00022475"/>
    </source>
</evidence>
<evidence type="ECO:0000313" key="20">
    <source>
        <dbReference type="Proteomes" id="UP000018934"/>
    </source>
</evidence>
<dbReference type="SFLD" id="SFLDF00027">
    <property type="entry name" value="p-type_atpase"/>
    <property type="match status" value="1"/>
</dbReference>
<dbReference type="NCBIfam" id="TIGR01525">
    <property type="entry name" value="ATPase-IB_hvy"/>
    <property type="match status" value="1"/>
</dbReference>
<dbReference type="SUPFAM" id="SSF81653">
    <property type="entry name" value="Calcium ATPase, transduction domain A"/>
    <property type="match status" value="1"/>
</dbReference>
<dbReference type="InterPro" id="IPR044492">
    <property type="entry name" value="P_typ_ATPase_HD_dom"/>
</dbReference>
<evidence type="ECO:0000256" key="7">
    <source>
        <dbReference type="ARBA" id="ARBA00022723"/>
    </source>
</evidence>
<evidence type="ECO:0000256" key="6">
    <source>
        <dbReference type="ARBA" id="ARBA00022692"/>
    </source>
</evidence>
<organism evidence="19 20">
    <name type="scientific">Dehalobacter restrictus (strain DSM 9455 / PER-K23)</name>
    <dbReference type="NCBI Taxonomy" id="871738"/>
    <lineage>
        <taxon>Bacteria</taxon>
        <taxon>Bacillati</taxon>
        <taxon>Bacillota</taxon>
        <taxon>Clostridia</taxon>
        <taxon>Eubacteriales</taxon>
        <taxon>Desulfitobacteriaceae</taxon>
        <taxon>Dehalobacter</taxon>
    </lineage>
</organism>
<dbReference type="InterPro" id="IPR008250">
    <property type="entry name" value="ATPase_P-typ_transduc_dom_A_sf"/>
</dbReference>
<dbReference type="CDD" id="cd00371">
    <property type="entry name" value="HMA"/>
    <property type="match status" value="1"/>
</dbReference>
<evidence type="ECO:0000256" key="15">
    <source>
        <dbReference type="RuleBase" id="RU362081"/>
    </source>
</evidence>
<evidence type="ECO:0000259" key="18">
    <source>
        <dbReference type="Pfam" id="PF00403"/>
    </source>
</evidence>
<feature type="transmembrane region" description="Helical" evidence="15">
    <location>
        <begin position="379"/>
        <end position="400"/>
    </location>
</feature>
<keyword evidence="20" id="KW-1185">Reference proteome</keyword>
<keyword evidence="5" id="KW-0597">Phosphoprotein</keyword>
<dbReference type="InterPro" id="IPR023298">
    <property type="entry name" value="ATPase_P-typ_TM_dom_sf"/>
</dbReference>